<evidence type="ECO:0000256" key="1">
    <source>
        <dbReference type="ARBA" id="ARBA00004196"/>
    </source>
</evidence>
<evidence type="ECO:0000313" key="8">
    <source>
        <dbReference type="EMBL" id="MBI4924249.1"/>
    </source>
</evidence>
<evidence type="ECO:0000256" key="3">
    <source>
        <dbReference type="ARBA" id="ARBA00022448"/>
    </source>
</evidence>
<keyword evidence="5 6" id="KW-0732">Signal</keyword>
<organism evidence="8 9">
    <name type="scientific">Devosia nanyangense</name>
    <dbReference type="NCBI Taxonomy" id="1228055"/>
    <lineage>
        <taxon>Bacteria</taxon>
        <taxon>Pseudomonadati</taxon>
        <taxon>Pseudomonadota</taxon>
        <taxon>Alphaproteobacteria</taxon>
        <taxon>Hyphomicrobiales</taxon>
        <taxon>Devosiaceae</taxon>
        <taxon>Devosia</taxon>
    </lineage>
</organism>
<evidence type="ECO:0000256" key="6">
    <source>
        <dbReference type="SAM" id="SignalP"/>
    </source>
</evidence>
<dbReference type="Proteomes" id="UP000782610">
    <property type="component" value="Unassembled WGS sequence"/>
</dbReference>
<dbReference type="GO" id="GO:0030288">
    <property type="term" value="C:outer membrane-bounded periplasmic space"/>
    <property type="evidence" value="ECO:0007669"/>
    <property type="project" value="TreeGrafter"/>
</dbReference>
<dbReference type="CDD" id="cd01146">
    <property type="entry name" value="FhuD"/>
    <property type="match status" value="1"/>
</dbReference>
<comment type="subcellular location">
    <subcellularLocation>
        <location evidence="1">Cell envelope</location>
    </subcellularLocation>
</comment>
<dbReference type="Gene3D" id="3.40.50.1980">
    <property type="entry name" value="Nitrogenase molybdenum iron protein domain"/>
    <property type="match status" value="2"/>
</dbReference>
<evidence type="ECO:0000256" key="5">
    <source>
        <dbReference type="ARBA" id="ARBA00022729"/>
    </source>
</evidence>
<sequence length="325" mass="34654">MNLRTLFAAALLFTGGLAPALAQDFPVTLTHMYGATTIEKAPERVVSLGYAGADNILALGIKPVAVRYWYGDYPYAAWPWAVAALGDSQPVVLTGDLNIEQIAALQPDLILAVGSGITKEQYALLSQIAPTVAPEAEYGDYGTPWQVDVRTDGKALGKSAEAEVRIKAIEDRFAAIRAAHPGWQDKTAAVGFFWNDAPGAYRSIDMRPRLLASLGLGTPEAIDKVGAATDFYASFSAEDLSPLDADVLVWFDDAAKIKAMKLRPTLRAYSEGREIFADALLSGAFSYSSLLSIDYVLDQLVPLIELAIDGDPATIVPDAGAGQNG</sequence>
<feature type="chain" id="PRO_5037828181" evidence="6">
    <location>
        <begin position="23"/>
        <end position="325"/>
    </location>
</feature>
<dbReference type="InterPro" id="IPR002491">
    <property type="entry name" value="ABC_transptr_periplasmic_BD"/>
</dbReference>
<feature type="domain" description="Fe/B12 periplasmic-binding" evidence="7">
    <location>
        <begin position="44"/>
        <end position="308"/>
    </location>
</feature>
<dbReference type="SUPFAM" id="SSF53807">
    <property type="entry name" value="Helical backbone' metal receptor"/>
    <property type="match status" value="1"/>
</dbReference>
<dbReference type="InterPro" id="IPR051313">
    <property type="entry name" value="Bact_iron-sidero_bind"/>
</dbReference>
<dbReference type="PANTHER" id="PTHR30532:SF24">
    <property type="entry name" value="FERRIC ENTEROBACTIN-BINDING PERIPLASMIC PROTEIN FEPB"/>
    <property type="match status" value="1"/>
</dbReference>
<keyword evidence="4" id="KW-0406">Ion transport</keyword>
<evidence type="ECO:0000256" key="4">
    <source>
        <dbReference type="ARBA" id="ARBA00022496"/>
    </source>
</evidence>
<evidence type="ECO:0000256" key="2">
    <source>
        <dbReference type="ARBA" id="ARBA00008814"/>
    </source>
</evidence>
<dbReference type="PANTHER" id="PTHR30532">
    <property type="entry name" value="IRON III DICITRATE-BINDING PERIPLASMIC PROTEIN"/>
    <property type="match status" value="1"/>
</dbReference>
<protein>
    <submittedName>
        <fullName evidence="8">Iron-siderophore ABC transporter substrate-binding protein</fullName>
    </submittedName>
</protein>
<keyword evidence="4" id="KW-0410">Iron transport</keyword>
<accession>A0A933L4T9</accession>
<dbReference type="PROSITE" id="PS50983">
    <property type="entry name" value="FE_B12_PBP"/>
    <property type="match status" value="1"/>
</dbReference>
<dbReference type="EMBL" id="JACRAF010000069">
    <property type="protein sequence ID" value="MBI4924249.1"/>
    <property type="molecule type" value="Genomic_DNA"/>
</dbReference>
<gene>
    <name evidence="8" type="ORF">HY834_21135</name>
</gene>
<name>A0A933L4T9_9HYPH</name>
<dbReference type="Pfam" id="PF01497">
    <property type="entry name" value="Peripla_BP_2"/>
    <property type="match status" value="1"/>
</dbReference>
<keyword evidence="3" id="KW-0813">Transport</keyword>
<dbReference type="GO" id="GO:1901678">
    <property type="term" value="P:iron coordination entity transport"/>
    <property type="evidence" value="ECO:0007669"/>
    <property type="project" value="UniProtKB-ARBA"/>
</dbReference>
<comment type="similarity">
    <text evidence="2">Belongs to the bacterial solute-binding protein 8 family.</text>
</comment>
<evidence type="ECO:0000313" key="9">
    <source>
        <dbReference type="Proteomes" id="UP000782610"/>
    </source>
</evidence>
<reference evidence="8" key="1">
    <citation type="submission" date="2020-07" db="EMBL/GenBank/DDBJ databases">
        <title>Huge and variable diversity of episymbiotic CPR bacteria and DPANN archaea in groundwater ecosystems.</title>
        <authorList>
            <person name="He C.Y."/>
            <person name="Keren R."/>
            <person name="Whittaker M."/>
            <person name="Farag I.F."/>
            <person name="Doudna J."/>
            <person name="Cate J.H.D."/>
            <person name="Banfield J.F."/>
        </authorList>
    </citation>
    <scope>NUCLEOTIDE SEQUENCE</scope>
    <source>
        <strain evidence="8">NC_groundwater_1586_Pr3_B-0.1um_66_15</strain>
    </source>
</reference>
<dbReference type="AlphaFoldDB" id="A0A933L4T9"/>
<keyword evidence="4" id="KW-0408">Iron</keyword>
<proteinExistence type="inferred from homology"/>
<comment type="caution">
    <text evidence="8">The sequence shown here is derived from an EMBL/GenBank/DDBJ whole genome shotgun (WGS) entry which is preliminary data.</text>
</comment>
<evidence type="ECO:0000259" key="7">
    <source>
        <dbReference type="PROSITE" id="PS50983"/>
    </source>
</evidence>
<feature type="signal peptide" evidence="6">
    <location>
        <begin position="1"/>
        <end position="22"/>
    </location>
</feature>